<proteinExistence type="predicted"/>
<name>A0A724X1Y8_SALEP</name>
<comment type="caution">
    <text evidence="1">The sequence shown here is derived from an EMBL/GenBank/DDBJ whole genome shotgun (WGS) entry which is preliminary data.</text>
</comment>
<sequence length="57" mass="6505">QCARVFIQKLEHQSGKLADWVRDLLCRKSNFVVTCALANKLARIAWALTARQQTYVA</sequence>
<feature type="non-terminal residue" evidence="1">
    <location>
        <position position="1"/>
    </location>
</feature>
<organism evidence="1">
    <name type="scientific">Salmonella enteritidis PT4 (strain P125109)</name>
    <dbReference type="NCBI Taxonomy" id="550537"/>
    <lineage>
        <taxon>Bacteria</taxon>
        <taxon>Pseudomonadati</taxon>
        <taxon>Pseudomonadota</taxon>
        <taxon>Gammaproteobacteria</taxon>
        <taxon>Enterobacterales</taxon>
        <taxon>Enterobacteriaceae</taxon>
        <taxon>Salmonella</taxon>
    </lineage>
</organism>
<reference evidence="1" key="1">
    <citation type="journal article" date="2018" name="Genome Biol.">
        <title>SKESA: strategic k-mer extension for scrupulous assemblies.</title>
        <authorList>
            <person name="Souvorov A."/>
            <person name="Agarwala R."/>
            <person name="Lipman D.J."/>
        </authorList>
    </citation>
    <scope>NUCLEOTIDE SEQUENCE</scope>
    <source>
        <strain evidence="1">P125109</strain>
    </source>
</reference>
<dbReference type="EMBL" id="DAAQRD010000282">
    <property type="protein sequence ID" value="HAE0521544.1"/>
    <property type="molecule type" value="Genomic_DNA"/>
</dbReference>
<gene>
    <name evidence="1" type="ORF">G2720_27575</name>
</gene>
<accession>A0A724X1Y8</accession>
<protein>
    <submittedName>
        <fullName evidence="1">IS110 family transposase</fullName>
    </submittedName>
</protein>
<reference evidence="1" key="2">
    <citation type="submission" date="2019-01" db="EMBL/GenBank/DDBJ databases">
        <authorList>
            <consortium name="NCBI Pathogen Detection Project"/>
        </authorList>
    </citation>
    <scope>NUCLEOTIDE SEQUENCE</scope>
    <source>
        <strain evidence="1">P125109</strain>
    </source>
</reference>
<evidence type="ECO:0000313" key="1">
    <source>
        <dbReference type="EMBL" id="HAE0521544.1"/>
    </source>
</evidence>
<dbReference type="AlphaFoldDB" id="A0A724X1Y8"/>